<proteinExistence type="predicted"/>
<dbReference type="SUPFAM" id="SSF52799">
    <property type="entry name" value="(Phosphotyrosine protein) phosphatases II"/>
    <property type="match status" value="1"/>
</dbReference>
<dbReference type="Gene3D" id="3.90.190.10">
    <property type="entry name" value="Protein tyrosine phosphatase superfamily"/>
    <property type="match status" value="1"/>
</dbReference>
<evidence type="ECO:0000313" key="3">
    <source>
        <dbReference type="Proteomes" id="UP000007800"/>
    </source>
</evidence>
<sequence length="60" mass="6632">DDAGFIAAQAPLQSTAEDFWSMIVHNSCEVIFVLCQLREDGRNKCVQYWPSPMGASNIVA</sequence>
<feature type="domain" description="Tyrosine-protein phosphatase" evidence="1">
    <location>
        <begin position="1"/>
        <end position="60"/>
    </location>
</feature>
<evidence type="ECO:0000259" key="1">
    <source>
        <dbReference type="PROSITE" id="PS50055"/>
    </source>
</evidence>
<dbReference type="RefSeq" id="XP_002775863.1">
    <property type="nucleotide sequence ID" value="XM_002775817.1"/>
</dbReference>
<dbReference type="InterPro" id="IPR029021">
    <property type="entry name" value="Prot-tyrosine_phosphatase-like"/>
</dbReference>
<evidence type="ECO:0000313" key="2">
    <source>
        <dbReference type="EMBL" id="EER07679.1"/>
    </source>
</evidence>
<reference evidence="2 3" key="1">
    <citation type="submission" date="2008-07" db="EMBL/GenBank/DDBJ databases">
        <authorList>
            <person name="El-Sayed N."/>
            <person name="Caler E."/>
            <person name="Inman J."/>
            <person name="Amedeo P."/>
            <person name="Hass B."/>
            <person name="Wortman J."/>
        </authorList>
    </citation>
    <scope>NUCLEOTIDE SEQUENCE [LARGE SCALE GENOMIC DNA]</scope>
    <source>
        <strain evidence="3">ATCC 50983 / TXsc</strain>
    </source>
</reference>
<name>C5L6L8_PERM5</name>
<protein>
    <submittedName>
        <fullName evidence="2">Non-receptor protein-tyrosine phosphatase, caeel, putative</fullName>
    </submittedName>
</protein>
<feature type="non-terminal residue" evidence="2">
    <location>
        <position position="60"/>
    </location>
</feature>
<dbReference type="InterPro" id="IPR050348">
    <property type="entry name" value="Protein-Tyr_Phosphatase"/>
</dbReference>
<feature type="non-terminal residue" evidence="2">
    <location>
        <position position="1"/>
    </location>
</feature>
<accession>C5L6L8</accession>
<dbReference type="InterPro" id="IPR000242">
    <property type="entry name" value="PTP_cat"/>
</dbReference>
<dbReference type="Proteomes" id="UP000007800">
    <property type="component" value="Unassembled WGS sequence"/>
</dbReference>
<dbReference type="PANTHER" id="PTHR19134">
    <property type="entry name" value="RECEPTOR-TYPE TYROSINE-PROTEIN PHOSPHATASE"/>
    <property type="match status" value="1"/>
</dbReference>
<dbReference type="EMBL" id="GG679769">
    <property type="protein sequence ID" value="EER07679.1"/>
    <property type="molecule type" value="Genomic_DNA"/>
</dbReference>
<dbReference type="PROSITE" id="PS50055">
    <property type="entry name" value="TYR_PHOSPHATASE_PTP"/>
    <property type="match status" value="1"/>
</dbReference>
<dbReference type="OrthoDB" id="282898at2759"/>
<dbReference type="Pfam" id="PF00102">
    <property type="entry name" value="Y_phosphatase"/>
    <property type="match status" value="1"/>
</dbReference>
<organism evidence="3">
    <name type="scientific">Perkinsus marinus (strain ATCC 50983 / TXsc)</name>
    <dbReference type="NCBI Taxonomy" id="423536"/>
    <lineage>
        <taxon>Eukaryota</taxon>
        <taxon>Sar</taxon>
        <taxon>Alveolata</taxon>
        <taxon>Perkinsozoa</taxon>
        <taxon>Perkinsea</taxon>
        <taxon>Perkinsida</taxon>
        <taxon>Perkinsidae</taxon>
        <taxon>Perkinsus</taxon>
    </lineage>
</organism>
<dbReference type="AlphaFoldDB" id="C5L6L8"/>
<keyword evidence="2" id="KW-0675">Receptor</keyword>
<keyword evidence="3" id="KW-1185">Reference proteome</keyword>
<dbReference type="GeneID" id="9042394"/>
<dbReference type="InParanoid" id="C5L6L8"/>
<dbReference type="GO" id="GO:0004725">
    <property type="term" value="F:protein tyrosine phosphatase activity"/>
    <property type="evidence" value="ECO:0007669"/>
    <property type="project" value="InterPro"/>
</dbReference>
<dbReference type="PANTHER" id="PTHR19134:SF449">
    <property type="entry name" value="TYROSINE-PROTEIN PHOSPHATASE 1"/>
    <property type="match status" value="1"/>
</dbReference>
<gene>
    <name evidence="2" type="ORF">Pmar_PMAR024086</name>
</gene>